<keyword evidence="3" id="KW-0833">Ubl conjugation pathway</keyword>
<name>S8DLM4_9LAMI</name>
<evidence type="ECO:0000256" key="2">
    <source>
        <dbReference type="ARBA" id="ARBA00012483"/>
    </source>
</evidence>
<sequence>ASFKEDVIFVALGKDVKECQSVLMWALHNSGGKKICILHVHQPAQKMPMMGTKVSINLVDPNQVKAYHDGERQEMLTILGKYLLICAKSGVQADKLWNENLSIEKGIVELILKNGIQWLVMGGAA</sequence>
<dbReference type="EMBL" id="AUSU01007548">
    <property type="protein sequence ID" value="EPS60472.1"/>
    <property type="molecule type" value="Genomic_DNA"/>
</dbReference>
<dbReference type="InterPro" id="IPR051348">
    <property type="entry name" value="U-box_ubiquitin_ligases"/>
</dbReference>
<keyword evidence="5" id="KW-1185">Reference proteome</keyword>
<dbReference type="InterPro" id="IPR014729">
    <property type="entry name" value="Rossmann-like_a/b/a_fold"/>
</dbReference>
<accession>S8DLM4</accession>
<protein>
    <recommendedName>
        <fullName evidence="2">RING-type E3 ubiquitin transferase</fullName>
        <ecNumber evidence="2">2.3.2.27</ecNumber>
    </recommendedName>
</protein>
<dbReference type="Proteomes" id="UP000015453">
    <property type="component" value="Unassembled WGS sequence"/>
</dbReference>
<evidence type="ECO:0000313" key="5">
    <source>
        <dbReference type="Proteomes" id="UP000015453"/>
    </source>
</evidence>
<dbReference type="PANTHER" id="PTHR45647:SF100">
    <property type="entry name" value="U-BOX DOMAIN-CONTAINING PROTEIN 33"/>
    <property type="match status" value="1"/>
</dbReference>
<dbReference type="CDD" id="cd01989">
    <property type="entry name" value="USP_STK_Ubox_N"/>
    <property type="match status" value="1"/>
</dbReference>
<organism evidence="4 5">
    <name type="scientific">Genlisea aurea</name>
    <dbReference type="NCBI Taxonomy" id="192259"/>
    <lineage>
        <taxon>Eukaryota</taxon>
        <taxon>Viridiplantae</taxon>
        <taxon>Streptophyta</taxon>
        <taxon>Embryophyta</taxon>
        <taxon>Tracheophyta</taxon>
        <taxon>Spermatophyta</taxon>
        <taxon>Magnoliopsida</taxon>
        <taxon>eudicotyledons</taxon>
        <taxon>Gunneridae</taxon>
        <taxon>Pentapetalae</taxon>
        <taxon>asterids</taxon>
        <taxon>lamiids</taxon>
        <taxon>Lamiales</taxon>
        <taxon>Lentibulariaceae</taxon>
        <taxon>Genlisea</taxon>
    </lineage>
</organism>
<evidence type="ECO:0000256" key="3">
    <source>
        <dbReference type="ARBA" id="ARBA00022786"/>
    </source>
</evidence>
<dbReference type="Gene3D" id="3.40.50.620">
    <property type="entry name" value="HUPs"/>
    <property type="match status" value="1"/>
</dbReference>
<feature type="non-terminal residue" evidence="4">
    <location>
        <position position="125"/>
    </location>
</feature>
<comment type="caution">
    <text evidence="4">The sequence shown here is derived from an EMBL/GenBank/DDBJ whole genome shotgun (WGS) entry which is preliminary data.</text>
</comment>
<evidence type="ECO:0000256" key="1">
    <source>
        <dbReference type="ARBA" id="ARBA00000900"/>
    </source>
</evidence>
<evidence type="ECO:0000313" key="4">
    <source>
        <dbReference type="EMBL" id="EPS60472.1"/>
    </source>
</evidence>
<dbReference type="OrthoDB" id="10064100at2759"/>
<dbReference type="GO" id="GO:0061630">
    <property type="term" value="F:ubiquitin protein ligase activity"/>
    <property type="evidence" value="ECO:0007669"/>
    <property type="project" value="UniProtKB-EC"/>
</dbReference>
<gene>
    <name evidence="4" type="ORF">M569_14332</name>
</gene>
<comment type="catalytic activity">
    <reaction evidence="1">
        <text>S-ubiquitinyl-[E2 ubiquitin-conjugating enzyme]-L-cysteine + [acceptor protein]-L-lysine = [E2 ubiquitin-conjugating enzyme]-L-cysteine + N(6)-ubiquitinyl-[acceptor protein]-L-lysine.</text>
        <dbReference type="EC" id="2.3.2.27"/>
    </reaction>
</comment>
<dbReference type="SUPFAM" id="SSF52402">
    <property type="entry name" value="Adenine nucleotide alpha hydrolases-like"/>
    <property type="match status" value="1"/>
</dbReference>
<dbReference type="PANTHER" id="PTHR45647">
    <property type="entry name" value="OS02G0152300 PROTEIN"/>
    <property type="match status" value="1"/>
</dbReference>
<dbReference type="EC" id="2.3.2.27" evidence="2"/>
<dbReference type="AlphaFoldDB" id="S8DLM4"/>
<reference evidence="4 5" key="1">
    <citation type="journal article" date="2013" name="BMC Genomics">
        <title>The miniature genome of a carnivorous plant Genlisea aurea contains a low number of genes and short non-coding sequences.</title>
        <authorList>
            <person name="Leushkin E.V."/>
            <person name="Sutormin R.A."/>
            <person name="Nabieva E.R."/>
            <person name="Penin A.A."/>
            <person name="Kondrashov A.S."/>
            <person name="Logacheva M.D."/>
        </authorList>
    </citation>
    <scope>NUCLEOTIDE SEQUENCE [LARGE SCALE GENOMIC DNA]</scope>
</reference>
<proteinExistence type="predicted"/>
<feature type="non-terminal residue" evidence="4">
    <location>
        <position position="1"/>
    </location>
</feature>